<feature type="domain" description="Copper amine oxidase-like N-terminal" evidence="1">
    <location>
        <begin position="247"/>
        <end position="353"/>
    </location>
</feature>
<gene>
    <name evidence="2" type="ORF">FE784_23150</name>
</gene>
<organism evidence="2 3">
    <name type="scientific">Paenibacillus hemerocallicola</name>
    <dbReference type="NCBI Taxonomy" id="1172614"/>
    <lineage>
        <taxon>Bacteria</taxon>
        <taxon>Bacillati</taxon>
        <taxon>Bacillota</taxon>
        <taxon>Bacilli</taxon>
        <taxon>Bacillales</taxon>
        <taxon>Paenibacillaceae</taxon>
        <taxon>Paenibacillus</taxon>
    </lineage>
</organism>
<dbReference type="GO" id="GO:0005975">
    <property type="term" value="P:carbohydrate metabolic process"/>
    <property type="evidence" value="ECO:0007669"/>
    <property type="project" value="InterPro"/>
</dbReference>
<dbReference type="Proteomes" id="UP000307943">
    <property type="component" value="Unassembled WGS sequence"/>
</dbReference>
<accession>A0A5C4T4H0</accession>
<dbReference type="SUPFAM" id="SSF55383">
    <property type="entry name" value="Copper amine oxidase, domain N"/>
    <property type="match status" value="1"/>
</dbReference>
<keyword evidence="3" id="KW-1185">Reference proteome</keyword>
<dbReference type="InterPro" id="IPR008928">
    <property type="entry name" value="6-hairpin_glycosidase_sf"/>
</dbReference>
<evidence type="ECO:0000313" key="3">
    <source>
        <dbReference type="Proteomes" id="UP000307943"/>
    </source>
</evidence>
<dbReference type="InterPro" id="IPR036582">
    <property type="entry name" value="Mao_N_sf"/>
</dbReference>
<dbReference type="Gene3D" id="3.30.457.10">
    <property type="entry name" value="Copper amine oxidase-like, N-terminal domain"/>
    <property type="match status" value="1"/>
</dbReference>
<dbReference type="OrthoDB" id="3796513at2"/>
<comment type="caution">
    <text evidence="2">The sequence shown here is derived from an EMBL/GenBank/DDBJ whole genome shotgun (WGS) entry which is preliminary data.</text>
</comment>
<protein>
    <recommendedName>
        <fullName evidence="1">Copper amine oxidase-like N-terminal domain-containing protein</fullName>
    </recommendedName>
</protein>
<reference evidence="2 3" key="1">
    <citation type="submission" date="2019-05" db="EMBL/GenBank/DDBJ databases">
        <title>We sequenced the genome of Paenibacillus hemerocallicola KCTC 33185 for further insight into its adaptation and study the phylogeny of Paenibacillus.</title>
        <authorList>
            <person name="Narsing Rao M.P."/>
        </authorList>
    </citation>
    <scope>NUCLEOTIDE SEQUENCE [LARGE SCALE GENOMIC DNA]</scope>
    <source>
        <strain evidence="2 3">KCTC 33185</strain>
    </source>
</reference>
<name>A0A5C4T4H0_9BACL</name>
<proteinExistence type="predicted"/>
<dbReference type="InterPro" id="IPR012854">
    <property type="entry name" value="Cu_amine_oxidase-like_N"/>
</dbReference>
<evidence type="ECO:0000313" key="2">
    <source>
        <dbReference type="EMBL" id="TNJ63923.1"/>
    </source>
</evidence>
<dbReference type="SUPFAM" id="SSF48208">
    <property type="entry name" value="Six-hairpin glycosidases"/>
    <property type="match status" value="1"/>
</dbReference>
<dbReference type="EMBL" id="VDCQ01000036">
    <property type="protein sequence ID" value="TNJ63923.1"/>
    <property type="molecule type" value="Genomic_DNA"/>
</dbReference>
<dbReference type="Pfam" id="PF07833">
    <property type="entry name" value="Cu_amine_oxidN1"/>
    <property type="match status" value="1"/>
</dbReference>
<evidence type="ECO:0000259" key="1">
    <source>
        <dbReference type="Pfam" id="PF07833"/>
    </source>
</evidence>
<sequence length="1505" mass="165005">MKAGGTNGPISVKTGLSQGRDIMMKKMTVMLLALCMLLTGPGFGVLSAQAQTGNSSGQGVVGQLSGMQPDKHYIVLTAASFAAHMGNWTKPADKRGSPLPDIMMGGTDGKDRSSTPAVAKYGIPSDGFYKTMVHSRDFSVSPGTRPFKLKLAAGEPAQYGAHGTEGWRWESSGPMPMIRGEFDLEAIDFRGNFARFDMIVITDDLNYTIQDDSATLQALASQRYIPGTIVNGQPDPNRPPVDIAVRLNGEYVDLNVQPVLANATPMVPFGELFAALGAAVTVDAATYQETAVKNGNKFQVMNGHDMAYVNGKNVALQQTVMRHEGVLLVPLSFVQQYYGATTYWDEGGRTVVIVAMIPQNAFLFRPDSFEDFGTWTMEGNIDGAFEGTVLRGIIPSAPGATPDMADPSSALPAVAPFRTEQAGTYKIWVRSRDFATNQQGARFFNIGLDGQMMPQTFGTHGQDGYKWVEAGVVGLQAGEHTLELYDTSGFYARCDAVLLTADLQAVPSDQYGQLLQIATPLGTEAERFPAWALADNEPADSIALENASTRVVFYKVPTANGQVVQSEVYARFENDWVKTKTRSEELGYVVLSADSGSTVSTARDLYSYKSKYTTESGKQKVYAGTDLYKAGRMHWFIPTDYATTAGGGVELLFNEPLADFSSVWTLDGDNPAPKVTVSATFHQAGSYSIGAWEGREFTDAQYDFALAPYRVLGKRIGPEAGLMTEQYLFTPMGTITLNPNNAYAPGHAVTKGVVAEPSWIPLRWVYGSNGKLGIAMRGSGYSPRGSLFAPVLGSSEANIAAGQSYTLQYRVISRVSDWYDSYKFVAQDLFGVHDYRQNVYGNLNDAIFNARRLMMDDDLGGWDVYDKAHYNMEGKNATSSANPMQALQEYLLTEDKDILTRRAIPTLANFLTRKELHFNRTPEWGGVEYWQSADLPKSIGSPISGYNLNVVGGLYEMTRGAVPYLYKYGLEKGKATVTNSYGSIPTFSNNLYLYKYTGETQYLDKAREQARQYVTDVVYKPQTVPVDWSSFIYISYYPNISSLIDLYEVTGDPADLAAAEQAARWLTTTLWVPGIDGGKLNQPVTVNDMTHIRGNFHYGNEASGHFWWHGDEQQRLGRPPGDPGNLASNYLIEQQQGQVPGWIPSRVGLGLEQSSTFGRSSNIIMSSWVGDLMKLAEYTGDTYFADTARNAIVGRFTNYSGYYQNAFTTFQQKPEYPLQGPDYTGIYWHHLPPFLSMLEDFLINQTQLWSDNRIHFPSLRQQGYAYFNSNQYGHAPGSFFGEQGMWLWLDEDTVETDNMQIDWLAARKDGVLGLALMNESAASVTTSVYLGSKVPGGGSFTGKAELYAPDGSMMETDVINGSFSVTIPAKSLKAAVLRIPGVQAPAFSQMAYELNGQPQLGQTVSEHTYGKAMVLQMSPESYYAYVYMTDKPAQTQSVSLIYRIGNGPELTETTNVYPYEFIVEVPDVTQSFTYRLEAATVSGGVRSISGGTIAPLQAPASGSSP</sequence>
<dbReference type="Gene3D" id="2.60.120.260">
    <property type="entry name" value="Galactose-binding domain-like"/>
    <property type="match status" value="1"/>
</dbReference>